<evidence type="ECO:0000256" key="1">
    <source>
        <dbReference type="SAM" id="SignalP"/>
    </source>
</evidence>
<reference evidence="2 3" key="1">
    <citation type="submission" date="2013-04" db="EMBL/GenBank/DDBJ databases">
        <title>The Genome Sequence of Bacteroides massiliensis dnLKV3.</title>
        <authorList>
            <consortium name="The Broad Institute Genomics Platform"/>
            <consortium name="The Broad Institute Genome Sequencing Center for Infectious Disease"/>
            <person name="Earl A."/>
            <person name="Xavier R."/>
            <person name="Kuhn K."/>
            <person name="Stappenbeck T."/>
            <person name="Walker B."/>
            <person name="Young S."/>
            <person name="Zeng Q."/>
            <person name="Gargeya S."/>
            <person name="Fitzgerald M."/>
            <person name="Haas B."/>
            <person name="Abouelleil A."/>
            <person name="Allen A.W."/>
            <person name="Alvarado L."/>
            <person name="Arachchi H.M."/>
            <person name="Berlin A.M."/>
            <person name="Chapman S.B."/>
            <person name="Gainer-Dewar J."/>
            <person name="Goldberg J."/>
            <person name="Griggs A."/>
            <person name="Gujja S."/>
            <person name="Hansen M."/>
            <person name="Howarth C."/>
            <person name="Imamovic A."/>
            <person name="Ireland A."/>
            <person name="Larimer J."/>
            <person name="McCowan C."/>
            <person name="Murphy C."/>
            <person name="Pearson M."/>
            <person name="Poon T.W."/>
            <person name="Priest M."/>
            <person name="Roberts A."/>
            <person name="Saif S."/>
            <person name="Shea T."/>
            <person name="Sisk P."/>
            <person name="Sykes S."/>
            <person name="Wortman J."/>
            <person name="Nusbaum C."/>
            <person name="Birren B."/>
        </authorList>
    </citation>
    <scope>NUCLEOTIDE SEQUENCE [LARGE SCALE GENOMIC DNA]</scope>
    <source>
        <strain evidence="3">dnLKV3</strain>
    </source>
</reference>
<dbReference type="EMBL" id="ASSP01000009">
    <property type="protein sequence ID" value="EOS13688.1"/>
    <property type="molecule type" value="Genomic_DNA"/>
</dbReference>
<gene>
    <name evidence="2" type="ORF">C802_01531</name>
</gene>
<dbReference type="GeneID" id="82154695"/>
<dbReference type="Proteomes" id="UP000014200">
    <property type="component" value="Unassembled WGS sequence"/>
</dbReference>
<dbReference type="Gene3D" id="2.60.40.1120">
    <property type="entry name" value="Carboxypeptidase-like, regulatory domain"/>
    <property type="match status" value="1"/>
</dbReference>
<feature type="signal peptide" evidence="1">
    <location>
        <begin position="1"/>
        <end position="24"/>
    </location>
</feature>
<evidence type="ECO:0000313" key="3">
    <source>
        <dbReference type="Proteomes" id="UP000014200"/>
    </source>
</evidence>
<dbReference type="HOGENOM" id="CLU_051981_0_0_10"/>
<dbReference type="SUPFAM" id="SSF49464">
    <property type="entry name" value="Carboxypeptidase regulatory domain-like"/>
    <property type="match status" value="1"/>
</dbReference>
<feature type="chain" id="PRO_5004474336" description="Carboxypeptidase regulatory-like domain-containing protein" evidence="1">
    <location>
        <begin position="25"/>
        <end position="413"/>
    </location>
</feature>
<comment type="caution">
    <text evidence="2">The sequence shown here is derived from an EMBL/GenBank/DDBJ whole genome shotgun (WGS) entry which is preliminary data.</text>
</comment>
<protein>
    <recommendedName>
        <fullName evidence="4">Carboxypeptidase regulatory-like domain-containing protein</fullName>
    </recommendedName>
</protein>
<sequence>MKTSTFFKMSLLLLAAGLVFTSCGDDDKEPEIVVDPVEGTVEYYIAGKVVAEEAALSGVTVTVGEVTATTDDQGQYSVTVKDKKTYTMIFAKEGYKEINDASATVAGNATNRSMVTLNVSMSKEGVAATVDPEKDITVTEKGEGDSKEATAAVAIPAGAVTEEAAITITPYIAPVNTANESAGTKSEAVAMTNIAVKADKDIVLEKDVELAINNKASETSFFDEVEVYKKEDAGRAADNWNKMGDATFDKASNSYKVNISKGQKLNGEYSVRVKSDKTVGATQNNEVLKEESKSNTGNMSAINGYTINYEVKAGWETTTTPSGIESDMLAQIHSTIAAQEGTAGIYTVPQSMVTNISGDYNLYFCCKAKYVEKSYTFSIKGGQKVTIKIKVYVGVDIIYKNESSNTHSGGGTK</sequence>
<dbReference type="InterPro" id="IPR008969">
    <property type="entry name" value="CarboxyPept-like_regulatory"/>
</dbReference>
<proteinExistence type="predicted"/>
<dbReference type="STRING" id="1235788.C802_01531"/>
<dbReference type="RefSeq" id="WP_016275939.1">
    <property type="nucleotide sequence ID" value="NZ_CAJUNV010000001.1"/>
</dbReference>
<dbReference type="PATRIC" id="fig|1235788.3.peg.1566"/>
<keyword evidence="1" id="KW-0732">Signal</keyword>
<evidence type="ECO:0008006" key="4">
    <source>
        <dbReference type="Google" id="ProtNLM"/>
    </source>
</evidence>
<evidence type="ECO:0000313" key="2">
    <source>
        <dbReference type="EMBL" id="EOS13688.1"/>
    </source>
</evidence>
<accession>R9I9U1</accession>
<organism evidence="2 3">
    <name type="scientific">Phocaeicola sartorii</name>
    <dbReference type="NCBI Taxonomy" id="671267"/>
    <lineage>
        <taxon>Bacteria</taxon>
        <taxon>Pseudomonadati</taxon>
        <taxon>Bacteroidota</taxon>
        <taxon>Bacteroidia</taxon>
        <taxon>Bacteroidales</taxon>
        <taxon>Bacteroidaceae</taxon>
        <taxon>Phocaeicola</taxon>
    </lineage>
</organism>
<dbReference type="AlphaFoldDB" id="R9I9U1"/>
<dbReference type="PROSITE" id="PS51257">
    <property type="entry name" value="PROKAR_LIPOPROTEIN"/>
    <property type="match status" value="1"/>
</dbReference>
<name>R9I9U1_9BACT</name>
<dbReference type="OrthoDB" id="1050618at2"/>
<keyword evidence="3" id="KW-1185">Reference proteome</keyword>